<dbReference type="SUPFAM" id="SSF56935">
    <property type="entry name" value="Porins"/>
    <property type="match status" value="1"/>
</dbReference>
<feature type="chain" id="PRO_5032486331" description="Glycine-rich cell wall structural protein" evidence="1">
    <location>
        <begin position="24"/>
        <end position="531"/>
    </location>
</feature>
<protein>
    <recommendedName>
        <fullName evidence="4">Glycine-rich cell wall structural protein</fullName>
    </recommendedName>
</protein>
<evidence type="ECO:0000256" key="1">
    <source>
        <dbReference type="SAM" id="SignalP"/>
    </source>
</evidence>
<dbReference type="EMBL" id="JACIJP010000001">
    <property type="protein sequence ID" value="MBB6122752.1"/>
    <property type="molecule type" value="Genomic_DNA"/>
</dbReference>
<reference evidence="2 3" key="1">
    <citation type="submission" date="2020-08" db="EMBL/GenBank/DDBJ databases">
        <title>Genomic Encyclopedia of Type Strains, Phase IV (KMG-IV): sequencing the most valuable type-strain genomes for metagenomic binning, comparative biology and taxonomic classification.</title>
        <authorList>
            <person name="Goeker M."/>
        </authorList>
    </citation>
    <scope>NUCLEOTIDE SEQUENCE [LARGE SCALE GENOMIC DNA]</scope>
    <source>
        <strain evidence="2 3">DSM 102255</strain>
    </source>
</reference>
<organism evidence="2 3">
    <name type="scientific">Sphingobium subterraneum</name>
    <dbReference type="NCBI Taxonomy" id="627688"/>
    <lineage>
        <taxon>Bacteria</taxon>
        <taxon>Pseudomonadati</taxon>
        <taxon>Pseudomonadota</taxon>
        <taxon>Alphaproteobacteria</taxon>
        <taxon>Sphingomonadales</taxon>
        <taxon>Sphingomonadaceae</taxon>
        <taxon>Sphingobium</taxon>
    </lineage>
</organism>
<accession>A0A841IX82</accession>
<dbReference type="AlphaFoldDB" id="A0A841IX82"/>
<proteinExistence type="predicted"/>
<sequence>MFGRAMLRAIAPGLVLCAAGAEAQARTRTTISPYIEVDQTVVTDLKGGNGDVLTYTSVVAGVSANIATRRAEAQIDVQYEHQFGWNRATPDQDVLSGIASARYSLIPDKLSIEGGALATRARTDGFNLGNGASAGSSTTQVYSAYVGPTFTSRIGEFSVNAAYRLGYARVEDDVNFAGPSGLGAFSDSVFQSATASIGMQPGVLPFGWALGAGWDHEDTSELDQRYDDKWIRGDVTVPVAPTLALVGGVGYERIRISQRGALLDNNGFPVLGSGGRLVTDPTSPRLLAYDSDGLIWDAGVLWRPSRRTSLELRVGRRYDSMHYVGSFSWQPSPNSAVNIALFDTVDSFGRALGRNLDDLPTSFDARRNPFSGDLTGCVNGDQGGGACFNDALTGITSANYHHRGIAGQYSRTAGRWSMGAGAGYAQRKFIAPNSSVFAAINGAKDENYYADLFAGYRFDNDASLDATVYGNFYNAGRGGIDVTNLGSYVTYSRSFGRRLSAQASLGVDSVDPAGLDAIISALGQVGMRYQF</sequence>
<comment type="caution">
    <text evidence="2">The sequence shown here is derived from an EMBL/GenBank/DDBJ whole genome shotgun (WGS) entry which is preliminary data.</text>
</comment>
<keyword evidence="1" id="KW-0732">Signal</keyword>
<feature type="signal peptide" evidence="1">
    <location>
        <begin position="1"/>
        <end position="23"/>
    </location>
</feature>
<gene>
    <name evidence="2" type="ORF">FHS92_000459</name>
</gene>
<evidence type="ECO:0000313" key="2">
    <source>
        <dbReference type="EMBL" id="MBB6122752.1"/>
    </source>
</evidence>
<evidence type="ECO:0008006" key="4">
    <source>
        <dbReference type="Google" id="ProtNLM"/>
    </source>
</evidence>
<dbReference type="Proteomes" id="UP000552700">
    <property type="component" value="Unassembled WGS sequence"/>
</dbReference>
<dbReference type="RefSeq" id="WP_184077129.1">
    <property type="nucleotide sequence ID" value="NZ_JACIJP010000001.1"/>
</dbReference>
<name>A0A841IX82_9SPHN</name>
<evidence type="ECO:0000313" key="3">
    <source>
        <dbReference type="Proteomes" id="UP000552700"/>
    </source>
</evidence>
<keyword evidence="3" id="KW-1185">Reference proteome</keyword>